<evidence type="ECO:0000313" key="7">
    <source>
        <dbReference type="EMBL" id="NEW09778.1"/>
    </source>
</evidence>
<gene>
    <name evidence="6" type="primary">nfi</name>
    <name evidence="7" type="ORF">GK047_28060</name>
</gene>
<dbReference type="AlphaFoldDB" id="A0A6G4A658"/>
<keyword evidence="6" id="KW-0227">DNA damage</keyword>
<dbReference type="GO" id="GO:0005737">
    <property type="term" value="C:cytoplasm"/>
    <property type="evidence" value="ECO:0007669"/>
    <property type="project" value="UniProtKB-SubCell"/>
</dbReference>
<name>A0A6G4A658_9BACL</name>
<organism evidence="7">
    <name type="scientific">Paenibacillus sp. SYP-B3998</name>
    <dbReference type="NCBI Taxonomy" id="2678564"/>
    <lineage>
        <taxon>Bacteria</taxon>
        <taxon>Bacillati</taxon>
        <taxon>Bacillota</taxon>
        <taxon>Bacilli</taxon>
        <taxon>Bacillales</taxon>
        <taxon>Paenibacillaceae</taxon>
        <taxon>Paenibacillus</taxon>
    </lineage>
</organism>
<feature type="site" description="Interaction with target DNA" evidence="6">
    <location>
        <position position="77"/>
    </location>
</feature>
<dbReference type="GO" id="GO:0016891">
    <property type="term" value="F:RNA endonuclease activity producing 5'-phosphomonoesters, hydrolytic mechanism"/>
    <property type="evidence" value="ECO:0007669"/>
    <property type="project" value="TreeGrafter"/>
</dbReference>
<evidence type="ECO:0000256" key="4">
    <source>
        <dbReference type="ARBA" id="ARBA00022759"/>
    </source>
</evidence>
<keyword evidence="6" id="KW-0479">Metal-binding</keyword>
<comment type="caution">
    <text evidence="7">The sequence shown here is derived from an EMBL/GenBank/DDBJ whole genome shotgun (WGS) entry which is preliminary data.</text>
</comment>
<proteinExistence type="inferred from homology"/>
<sequence>MNKITGEFDKIQYDLTQKIKLEDKFHKENIRLIAGIDLAYWEENETTIAVCCMCVVDFLTKTVIETKSMTGEITILYIPGYLSFRELPLIIKTFSTLINEPDIIMFDGNGYLHPRNMGIATHASFYLNKPTIGVAKSYLKIDGVDFIMPDEEEGAFTDIVINNKIYGRALRTHKSVKPIFVSCGNWINIDTATDFTLALINKESRLPIPVRQADLETKKMRERFR</sequence>
<keyword evidence="5 6" id="KW-0378">Hydrolase</keyword>
<comment type="cofactor">
    <cofactor evidence="6">
        <name>Mg(2+)</name>
        <dbReference type="ChEBI" id="CHEBI:18420"/>
    </cofactor>
</comment>
<evidence type="ECO:0000256" key="3">
    <source>
        <dbReference type="ARBA" id="ARBA00022722"/>
    </source>
</evidence>
<evidence type="ECO:0000256" key="6">
    <source>
        <dbReference type="HAMAP-Rule" id="MF_00801"/>
    </source>
</evidence>
<dbReference type="RefSeq" id="WP_163953932.1">
    <property type="nucleotide sequence ID" value="NZ_JAAIKC010000024.1"/>
</dbReference>
<dbReference type="HAMAP" id="MF_00801">
    <property type="entry name" value="Endonuclease_5"/>
    <property type="match status" value="1"/>
</dbReference>
<feature type="binding site" evidence="6">
    <location>
        <position position="37"/>
    </location>
    <ligand>
        <name>Mg(2+)</name>
        <dbReference type="ChEBI" id="CHEBI:18420"/>
    </ligand>
</feature>
<dbReference type="EMBL" id="JAAIKC010000024">
    <property type="protein sequence ID" value="NEW09778.1"/>
    <property type="molecule type" value="Genomic_DNA"/>
</dbReference>
<dbReference type="InterPro" id="IPR007581">
    <property type="entry name" value="Endonuclease-V"/>
</dbReference>
<comment type="function">
    <text evidence="6">DNA repair enzyme involved in the repair of deaminated bases. Selectively cleaves double-stranded DNA at the second phosphodiester bond 3' to a deoxyinosine leaving behind the intact lesion on the nicked DNA.</text>
</comment>
<keyword evidence="3 6" id="KW-0540">Nuclease</keyword>
<dbReference type="CDD" id="cd06559">
    <property type="entry name" value="Endonuclease_V"/>
    <property type="match status" value="1"/>
</dbReference>
<dbReference type="PANTHER" id="PTHR28511">
    <property type="entry name" value="ENDONUCLEASE V"/>
    <property type="match status" value="1"/>
</dbReference>
<dbReference type="GO" id="GO:0006281">
    <property type="term" value="P:DNA repair"/>
    <property type="evidence" value="ECO:0007669"/>
    <property type="project" value="UniProtKB-UniRule"/>
</dbReference>
<comment type="subcellular location">
    <subcellularLocation>
        <location evidence="1 6">Cytoplasm</location>
    </subcellularLocation>
</comment>
<dbReference type="Gene3D" id="3.30.2170.10">
    <property type="entry name" value="archaeoglobus fulgidus dsm 4304 superfamily"/>
    <property type="match status" value="1"/>
</dbReference>
<feature type="binding site" evidence="6">
    <location>
        <position position="107"/>
    </location>
    <ligand>
        <name>Mg(2+)</name>
        <dbReference type="ChEBI" id="CHEBI:18420"/>
    </ligand>
</feature>
<reference evidence="7" key="1">
    <citation type="submission" date="2020-02" db="EMBL/GenBank/DDBJ databases">
        <authorList>
            <person name="Shen X.-R."/>
            <person name="Zhang Y.-X."/>
        </authorList>
    </citation>
    <scope>NUCLEOTIDE SEQUENCE</scope>
    <source>
        <strain evidence="7">SYP-B3998</strain>
    </source>
</reference>
<keyword evidence="4 6" id="KW-0255">Endonuclease</keyword>
<keyword evidence="6" id="KW-0460">Magnesium</keyword>
<keyword evidence="6" id="KW-0234">DNA repair</keyword>
<accession>A0A6G4A658</accession>
<keyword evidence="2 6" id="KW-0963">Cytoplasm</keyword>
<evidence type="ECO:0000256" key="1">
    <source>
        <dbReference type="ARBA" id="ARBA00004496"/>
    </source>
</evidence>
<dbReference type="GO" id="GO:0003727">
    <property type="term" value="F:single-stranded RNA binding"/>
    <property type="evidence" value="ECO:0007669"/>
    <property type="project" value="TreeGrafter"/>
</dbReference>
<dbReference type="EC" id="3.1.21.7" evidence="6"/>
<dbReference type="Pfam" id="PF04493">
    <property type="entry name" value="Endonuclease_5"/>
    <property type="match status" value="1"/>
</dbReference>
<dbReference type="PANTHER" id="PTHR28511:SF1">
    <property type="entry name" value="ENDONUCLEASE V"/>
    <property type="match status" value="1"/>
</dbReference>
<evidence type="ECO:0000256" key="2">
    <source>
        <dbReference type="ARBA" id="ARBA00022490"/>
    </source>
</evidence>
<comment type="catalytic activity">
    <reaction evidence="6">
        <text>Endonucleolytic cleavage at apurinic or apyrimidinic sites to products with a 5'-phosphate.</text>
        <dbReference type="EC" id="3.1.21.7"/>
    </reaction>
</comment>
<dbReference type="GO" id="GO:0043737">
    <property type="term" value="F:deoxyribonuclease V activity"/>
    <property type="evidence" value="ECO:0007669"/>
    <property type="project" value="UniProtKB-UniRule"/>
</dbReference>
<evidence type="ECO:0000256" key="5">
    <source>
        <dbReference type="ARBA" id="ARBA00022801"/>
    </source>
</evidence>
<dbReference type="GO" id="GO:0000287">
    <property type="term" value="F:magnesium ion binding"/>
    <property type="evidence" value="ECO:0007669"/>
    <property type="project" value="UniProtKB-UniRule"/>
</dbReference>
<comment type="similarity">
    <text evidence="6">Belongs to the endonuclease V family.</text>
</comment>
<protein>
    <recommendedName>
        <fullName evidence="6">Endonuclease V</fullName>
        <ecNumber evidence="6">3.1.21.7</ecNumber>
    </recommendedName>
    <alternativeName>
        <fullName evidence="6">Deoxyinosine 3'endonuclease</fullName>
    </alternativeName>
    <alternativeName>
        <fullName evidence="6">Deoxyribonuclease V</fullName>
        <shortName evidence="6">DNase V</shortName>
    </alternativeName>
</protein>